<evidence type="ECO:0000256" key="3">
    <source>
        <dbReference type="ARBA" id="ARBA00047899"/>
    </source>
</evidence>
<sequence length="302" mass="34198">MSLSWFHRKQRLVELLNTQGDEDAEGLALDRILHGQSVIGKTSKTTEIDAIRFQDKDLAVAGTLEYGQFGVIERDILLQAHKTESDWAPHLLCAFQTPTHLNLVMEYAEGGNLSDVLESSPHNGRVLESDLMWWAPQLVSAIHWCHSEGFVHRDIKPHNFVLTPAAHILLIDFGTAAPLLPPDSDGVQLLPKRFCLVPCGTCDYISPEILKAHEAALVALEMDDDDGSRRISDDEDRDDTQYGRETDWWSLGAMLYEMAYGTTPFFAKDIGQTYLRIVDHEKCLRFDWSISVSPQYQEFLRL</sequence>
<evidence type="ECO:0000256" key="4">
    <source>
        <dbReference type="ARBA" id="ARBA00048679"/>
    </source>
</evidence>
<dbReference type="InterPro" id="IPR000719">
    <property type="entry name" value="Prot_kinase_dom"/>
</dbReference>
<dbReference type="EMBL" id="JABCKV010000041">
    <property type="protein sequence ID" value="KAG5645394.1"/>
    <property type="molecule type" value="Genomic_DNA"/>
</dbReference>
<dbReference type="GO" id="GO:0005737">
    <property type="term" value="C:cytoplasm"/>
    <property type="evidence" value="ECO:0007669"/>
    <property type="project" value="TreeGrafter"/>
</dbReference>
<evidence type="ECO:0000313" key="7">
    <source>
        <dbReference type="Proteomes" id="UP000775547"/>
    </source>
</evidence>
<dbReference type="PANTHER" id="PTHR22988">
    <property type="entry name" value="MYOTONIC DYSTROPHY S/T KINASE-RELATED"/>
    <property type="match status" value="1"/>
</dbReference>
<name>A0A9P7G9F9_9AGAR</name>
<dbReference type="Gene3D" id="1.10.510.10">
    <property type="entry name" value="Transferase(Phosphotransferase) domain 1"/>
    <property type="match status" value="1"/>
</dbReference>
<accession>A0A9P7G9F9</accession>
<evidence type="ECO:0000313" key="6">
    <source>
        <dbReference type="EMBL" id="KAG5645394.1"/>
    </source>
</evidence>
<dbReference type="Pfam" id="PF00069">
    <property type="entry name" value="Pkinase"/>
    <property type="match status" value="1"/>
</dbReference>
<keyword evidence="7" id="KW-1185">Reference proteome</keyword>
<dbReference type="GO" id="GO:0004674">
    <property type="term" value="F:protein serine/threonine kinase activity"/>
    <property type="evidence" value="ECO:0007669"/>
    <property type="project" value="UniProtKB-EC"/>
</dbReference>
<feature type="domain" description="Protein kinase" evidence="5">
    <location>
        <begin position="1"/>
        <end position="302"/>
    </location>
</feature>
<dbReference type="PANTHER" id="PTHR22988:SF71">
    <property type="entry name" value="CITRON RHO-INTERACTING KINASE"/>
    <property type="match status" value="1"/>
</dbReference>
<comment type="catalytic activity">
    <reaction evidence="4">
        <text>L-seryl-[protein] + ATP = O-phospho-L-seryl-[protein] + ADP + H(+)</text>
        <dbReference type="Rhea" id="RHEA:17989"/>
        <dbReference type="Rhea" id="RHEA-COMP:9863"/>
        <dbReference type="Rhea" id="RHEA-COMP:11604"/>
        <dbReference type="ChEBI" id="CHEBI:15378"/>
        <dbReference type="ChEBI" id="CHEBI:29999"/>
        <dbReference type="ChEBI" id="CHEBI:30616"/>
        <dbReference type="ChEBI" id="CHEBI:83421"/>
        <dbReference type="ChEBI" id="CHEBI:456216"/>
        <dbReference type="EC" id="2.7.11.1"/>
    </reaction>
</comment>
<dbReference type="PROSITE" id="PS00108">
    <property type="entry name" value="PROTEIN_KINASE_ST"/>
    <property type="match status" value="1"/>
</dbReference>
<comment type="similarity">
    <text evidence="2">Belongs to the protein kinase superfamily. STE Ser/Thr protein kinase family. COT1 subfamily.</text>
</comment>
<evidence type="ECO:0000256" key="1">
    <source>
        <dbReference type="ARBA" id="ARBA00022553"/>
    </source>
</evidence>
<dbReference type="InterPro" id="IPR008271">
    <property type="entry name" value="Ser/Thr_kinase_AS"/>
</dbReference>
<dbReference type="PROSITE" id="PS50011">
    <property type="entry name" value="PROTEIN_KINASE_DOM"/>
    <property type="match status" value="1"/>
</dbReference>
<dbReference type="Proteomes" id="UP000775547">
    <property type="component" value="Unassembled WGS sequence"/>
</dbReference>
<dbReference type="GO" id="GO:0005856">
    <property type="term" value="C:cytoskeleton"/>
    <property type="evidence" value="ECO:0007669"/>
    <property type="project" value="TreeGrafter"/>
</dbReference>
<comment type="caution">
    <text evidence="6">The sequence shown here is derived from an EMBL/GenBank/DDBJ whole genome shotgun (WGS) entry which is preliminary data.</text>
</comment>
<gene>
    <name evidence="6" type="ORF">DXG03_006347</name>
</gene>
<dbReference type="InterPro" id="IPR050839">
    <property type="entry name" value="Rho-assoc_Ser/Thr_Kinase"/>
</dbReference>
<comment type="catalytic activity">
    <reaction evidence="3">
        <text>L-threonyl-[protein] + ATP = O-phospho-L-threonyl-[protein] + ADP + H(+)</text>
        <dbReference type="Rhea" id="RHEA:46608"/>
        <dbReference type="Rhea" id="RHEA-COMP:11060"/>
        <dbReference type="Rhea" id="RHEA-COMP:11605"/>
        <dbReference type="ChEBI" id="CHEBI:15378"/>
        <dbReference type="ChEBI" id="CHEBI:30013"/>
        <dbReference type="ChEBI" id="CHEBI:30616"/>
        <dbReference type="ChEBI" id="CHEBI:61977"/>
        <dbReference type="ChEBI" id="CHEBI:456216"/>
        <dbReference type="EC" id="2.7.11.1"/>
    </reaction>
</comment>
<dbReference type="SMART" id="SM00220">
    <property type="entry name" value="S_TKc"/>
    <property type="match status" value="1"/>
</dbReference>
<dbReference type="AlphaFoldDB" id="A0A9P7G9F9"/>
<dbReference type="OrthoDB" id="3359639at2759"/>
<dbReference type="GO" id="GO:0031032">
    <property type="term" value="P:actomyosin structure organization"/>
    <property type="evidence" value="ECO:0007669"/>
    <property type="project" value="TreeGrafter"/>
</dbReference>
<organism evidence="6 7">
    <name type="scientific">Asterophora parasitica</name>
    <dbReference type="NCBI Taxonomy" id="117018"/>
    <lineage>
        <taxon>Eukaryota</taxon>
        <taxon>Fungi</taxon>
        <taxon>Dikarya</taxon>
        <taxon>Basidiomycota</taxon>
        <taxon>Agaricomycotina</taxon>
        <taxon>Agaricomycetes</taxon>
        <taxon>Agaricomycetidae</taxon>
        <taxon>Agaricales</taxon>
        <taxon>Tricholomatineae</taxon>
        <taxon>Lyophyllaceae</taxon>
        <taxon>Asterophora</taxon>
    </lineage>
</organism>
<reference evidence="6" key="1">
    <citation type="submission" date="2020-07" db="EMBL/GenBank/DDBJ databases">
        <authorList>
            <person name="Nieuwenhuis M."/>
            <person name="Van De Peppel L.J.J."/>
        </authorList>
    </citation>
    <scope>NUCLEOTIDE SEQUENCE</scope>
    <source>
        <strain evidence="6">AP01</strain>
        <tissue evidence="6">Mycelium</tissue>
    </source>
</reference>
<dbReference type="InterPro" id="IPR011009">
    <property type="entry name" value="Kinase-like_dom_sf"/>
</dbReference>
<dbReference type="GO" id="GO:0005524">
    <property type="term" value="F:ATP binding"/>
    <property type="evidence" value="ECO:0007669"/>
    <property type="project" value="InterPro"/>
</dbReference>
<evidence type="ECO:0000256" key="2">
    <source>
        <dbReference type="ARBA" id="ARBA00038271"/>
    </source>
</evidence>
<dbReference type="Gene3D" id="3.30.200.20">
    <property type="entry name" value="Phosphorylase Kinase, domain 1"/>
    <property type="match status" value="1"/>
</dbReference>
<protein>
    <recommendedName>
        <fullName evidence="5">Protein kinase domain-containing protein</fullName>
    </recommendedName>
</protein>
<evidence type="ECO:0000259" key="5">
    <source>
        <dbReference type="PROSITE" id="PS50011"/>
    </source>
</evidence>
<keyword evidence="1" id="KW-0597">Phosphoprotein</keyword>
<proteinExistence type="inferred from homology"/>
<reference evidence="6" key="2">
    <citation type="submission" date="2021-10" db="EMBL/GenBank/DDBJ databases">
        <title>Phylogenomics reveals ancestral predisposition of the termite-cultivated fungus Termitomyces towards a domesticated lifestyle.</title>
        <authorList>
            <person name="Auxier B."/>
            <person name="Grum-Grzhimaylo A."/>
            <person name="Cardenas M.E."/>
            <person name="Lodge J.D."/>
            <person name="Laessoe T."/>
            <person name="Pedersen O."/>
            <person name="Smith M.E."/>
            <person name="Kuyper T.W."/>
            <person name="Franco-Molano E.A."/>
            <person name="Baroni T.J."/>
            <person name="Aanen D.K."/>
        </authorList>
    </citation>
    <scope>NUCLEOTIDE SEQUENCE</scope>
    <source>
        <strain evidence="6">AP01</strain>
        <tissue evidence="6">Mycelium</tissue>
    </source>
</reference>
<dbReference type="SUPFAM" id="SSF56112">
    <property type="entry name" value="Protein kinase-like (PK-like)"/>
    <property type="match status" value="1"/>
</dbReference>